<gene>
    <name evidence="3" type="ORF">GALMADRAFT_248595</name>
</gene>
<feature type="compositionally biased region" description="Polar residues" evidence="1">
    <location>
        <begin position="50"/>
        <end position="60"/>
    </location>
</feature>
<dbReference type="SUPFAM" id="SSF54001">
    <property type="entry name" value="Cysteine proteinases"/>
    <property type="match status" value="1"/>
</dbReference>
<dbReference type="InterPro" id="IPR052557">
    <property type="entry name" value="CAP/Cytokinesis_protein"/>
</dbReference>
<dbReference type="PANTHER" id="PTHR46333">
    <property type="entry name" value="CYTOKINESIS PROTEIN 3"/>
    <property type="match status" value="1"/>
</dbReference>
<dbReference type="GO" id="GO:0005737">
    <property type="term" value="C:cytoplasm"/>
    <property type="evidence" value="ECO:0007669"/>
    <property type="project" value="TreeGrafter"/>
</dbReference>
<evidence type="ECO:0000313" key="3">
    <source>
        <dbReference type="EMBL" id="KDR75865.1"/>
    </source>
</evidence>
<accession>A0A067SY38</accession>
<feature type="domain" description="Transglutaminase-like" evidence="2">
    <location>
        <begin position="208"/>
        <end position="280"/>
    </location>
</feature>
<dbReference type="InterPro" id="IPR038765">
    <property type="entry name" value="Papain-like_cys_pep_sf"/>
</dbReference>
<dbReference type="OrthoDB" id="6129702at2759"/>
<sequence>MSSFARPPPPRRVPPPPPLADGNGSIDQGLSFIPPPVPPRGGVGTPITASFGTNVQTASETRPPELSRLLARKPPPPPPRRSTAPPALLRTYPVPRPRNGLGSAHQTLPPPLNLSSKPVIVPYESPVTLVDIPSCLQCRDFSEVDVHATLFPRNAVRSLEDLAYALAEPFDDDIDKARVIFTWLHYNISYDAHSFLSGNVQPSTAESTLASGLAVCGGYAGLFEHLGELIGLQVHAVSGHGKGYGYQPLYEGEPIPEMTSNHAWNCILLDQEWHLVDPCWGAGVLNGTLYEAKFAPNWFTSSPLEFGRRHFPADPSFQLTAEQYSWEEYIVAPDGPNLPADFHELGYNAILVEPATKTVPDRQFVRFSISKKCEHMSTAEVDNYVLVISTRDNDFTAMAFDDNEKAWVADIFTPRDGMVTIYAVHTVADQDAKGLSVAGFNKTKGRKPMTFKGLAMWTVVHL</sequence>
<feature type="compositionally biased region" description="Pro residues" evidence="1">
    <location>
        <begin position="1"/>
        <end position="19"/>
    </location>
</feature>
<dbReference type="AlphaFoldDB" id="A0A067SY38"/>
<evidence type="ECO:0000313" key="4">
    <source>
        <dbReference type="Proteomes" id="UP000027222"/>
    </source>
</evidence>
<dbReference type="Proteomes" id="UP000027222">
    <property type="component" value="Unassembled WGS sequence"/>
</dbReference>
<dbReference type="HOGENOM" id="CLU_016738_1_1_1"/>
<dbReference type="Gene3D" id="3.10.620.30">
    <property type="match status" value="1"/>
</dbReference>
<dbReference type="STRING" id="685588.A0A067SY38"/>
<keyword evidence="4" id="KW-1185">Reference proteome</keyword>
<protein>
    <recommendedName>
        <fullName evidence="2">Transglutaminase-like domain-containing protein</fullName>
    </recommendedName>
</protein>
<dbReference type="InterPro" id="IPR002931">
    <property type="entry name" value="Transglutaminase-like"/>
</dbReference>
<evidence type="ECO:0000256" key="1">
    <source>
        <dbReference type="SAM" id="MobiDB-lite"/>
    </source>
</evidence>
<dbReference type="SMART" id="SM00460">
    <property type="entry name" value="TGc"/>
    <property type="match status" value="1"/>
</dbReference>
<dbReference type="EMBL" id="KL142380">
    <property type="protein sequence ID" value="KDR75865.1"/>
    <property type="molecule type" value="Genomic_DNA"/>
</dbReference>
<feature type="region of interest" description="Disordered" evidence="1">
    <location>
        <begin position="1"/>
        <end position="109"/>
    </location>
</feature>
<name>A0A067SY38_GALM3</name>
<reference evidence="4" key="1">
    <citation type="journal article" date="2014" name="Proc. Natl. Acad. Sci. U.S.A.">
        <title>Extensive sampling of basidiomycete genomes demonstrates inadequacy of the white-rot/brown-rot paradigm for wood decay fungi.</title>
        <authorList>
            <person name="Riley R."/>
            <person name="Salamov A.A."/>
            <person name="Brown D.W."/>
            <person name="Nagy L.G."/>
            <person name="Floudas D."/>
            <person name="Held B.W."/>
            <person name="Levasseur A."/>
            <person name="Lombard V."/>
            <person name="Morin E."/>
            <person name="Otillar R."/>
            <person name="Lindquist E.A."/>
            <person name="Sun H."/>
            <person name="LaButti K.M."/>
            <person name="Schmutz J."/>
            <person name="Jabbour D."/>
            <person name="Luo H."/>
            <person name="Baker S.E."/>
            <person name="Pisabarro A.G."/>
            <person name="Walton J.D."/>
            <person name="Blanchette R.A."/>
            <person name="Henrissat B."/>
            <person name="Martin F."/>
            <person name="Cullen D."/>
            <person name="Hibbett D.S."/>
            <person name="Grigoriev I.V."/>
        </authorList>
    </citation>
    <scope>NUCLEOTIDE SEQUENCE [LARGE SCALE GENOMIC DNA]</scope>
    <source>
        <strain evidence="4">CBS 339.88</strain>
    </source>
</reference>
<dbReference type="Pfam" id="PF01841">
    <property type="entry name" value="Transglut_core"/>
    <property type="match status" value="1"/>
</dbReference>
<feature type="compositionally biased region" description="Low complexity" evidence="1">
    <location>
        <begin position="81"/>
        <end position="90"/>
    </location>
</feature>
<organism evidence="3 4">
    <name type="scientific">Galerina marginata (strain CBS 339.88)</name>
    <dbReference type="NCBI Taxonomy" id="685588"/>
    <lineage>
        <taxon>Eukaryota</taxon>
        <taxon>Fungi</taxon>
        <taxon>Dikarya</taxon>
        <taxon>Basidiomycota</taxon>
        <taxon>Agaricomycotina</taxon>
        <taxon>Agaricomycetes</taxon>
        <taxon>Agaricomycetidae</taxon>
        <taxon>Agaricales</taxon>
        <taxon>Agaricineae</taxon>
        <taxon>Strophariaceae</taxon>
        <taxon>Galerina</taxon>
    </lineage>
</organism>
<evidence type="ECO:0000259" key="2">
    <source>
        <dbReference type="SMART" id="SM00460"/>
    </source>
</evidence>
<dbReference type="PANTHER" id="PTHR46333:SF5">
    <property type="entry name" value="TRANSGLUTAMINASE-LIKE DOMAIN-CONTAINING PROTEIN"/>
    <property type="match status" value="1"/>
</dbReference>
<proteinExistence type="predicted"/>